<dbReference type="RefSeq" id="WP_116686083.1">
    <property type="nucleotide sequence ID" value="NZ_CAWNYD010000001.1"/>
</dbReference>
<dbReference type="AlphaFoldDB" id="A0A2V1H5L5"/>
<evidence type="ECO:0000256" key="1">
    <source>
        <dbReference type="SAM" id="Phobius"/>
    </source>
</evidence>
<reference evidence="2 3" key="1">
    <citation type="submission" date="2018-04" db="EMBL/GenBank/DDBJ databases">
        <title>Thalassorhabdus spongiae gen. nov., sp. nov., isolated from a marine sponge in South-West Iceland.</title>
        <authorList>
            <person name="Knobloch S."/>
            <person name="Daussin A."/>
            <person name="Johannsson R."/>
            <person name="Marteinsson V.T."/>
        </authorList>
    </citation>
    <scope>NUCLEOTIDE SEQUENCE [LARGE SCALE GENOMIC DNA]</scope>
    <source>
        <strain evidence="2 3">Hp12</strain>
    </source>
</reference>
<evidence type="ECO:0000313" key="2">
    <source>
        <dbReference type="EMBL" id="PVZ72497.1"/>
    </source>
</evidence>
<feature type="transmembrane region" description="Helical" evidence="1">
    <location>
        <begin position="60"/>
        <end position="78"/>
    </location>
</feature>
<sequence>MKNKKRSLRAKEAHAEQLLKISTSLLIAFLLVVLVVPLTSIASMIFNGSISFNFAQDGNAPWLAFVFLAIETTLLVLVSKTKKWALDIYDEIYPDEIYPDEINTQTPTS</sequence>
<keyword evidence="1" id="KW-1133">Transmembrane helix</keyword>
<name>A0A2V1H5L5_9GAMM</name>
<keyword evidence="1" id="KW-0472">Membrane</keyword>
<comment type="caution">
    <text evidence="2">The sequence shown here is derived from an EMBL/GenBank/DDBJ whole genome shotgun (WGS) entry which is preliminary data.</text>
</comment>
<accession>A0A2V1H5L5</accession>
<dbReference type="OrthoDB" id="9940829at2"/>
<proteinExistence type="predicted"/>
<gene>
    <name evidence="2" type="ORF">DC094_05710</name>
</gene>
<protein>
    <submittedName>
        <fullName evidence="2">Uncharacterized protein</fullName>
    </submittedName>
</protein>
<keyword evidence="1" id="KW-0812">Transmembrane</keyword>
<dbReference type="Proteomes" id="UP000244906">
    <property type="component" value="Unassembled WGS sequence"/>
</dbReference>
<feature type="transmembrane region" description="Helical" evidence="1">
    <location>
        <begin position="21"/>
        <end position="48"/>
    </location>
</feature>
<dbReference type="EMBL" id="QDDL01000001">
    <property type="protein sequence ID" value="PVZ72497.1"/>
    <property type="molecule type" value="Genomic_DNA"/>
</dbReference>
<evidence type="ECO:0000313" key="3">
    <source>
        <dbReference type="Proteomes" id="UP000244906"/>
    </source>
</evidence>
<organism evidence="2 3">
    <name type="scientific">Pelagibaculum spongiae</name>
    <dbReference type="NCBI Taxonomy" id="2080658"/>
    <lineage>
        <taxon>Bacteria</taxon>
        <taxon>Pseudomonadati</taxon>
        <taxon>Pseudomonadota</taxon>
        <taxon>Gammaproteobacteria</taxon>
        <taxon>Oceanospirillales</taxon>
        <taxon>Pelagibaculum</taxon>
    </lineage>
</organism>
<keyword evidence="3" id="KW-1185">Reference proteome</keyword>